<feature type="chain" id="PRO_5040751283" evidence="1">
    <location>
        <begin position="18"/>
        <end position="240"/>
    </location>
</feature>
<organism evidence="2 3">
    <name type="scientific">Agrocybe chaxingu</name>
    <dbReference type="NCBI Taxonomy" id="84603"/>
    <lineage>
        <taxon>Eukaryota</taxon>
        <taxon>Fungi</taxon>
        <taxon>Dikarya</taxon>
        <taxon>Basidiomycota</taxon>
        <taxon>Agaricomycotina</taxon>
        <taxon>Agaricomycetes</taxon>
        <taxon>Agaricomycetidae</taxon>
        <taxon>Agaricales</taxon>
        <taxon>Agaricineae</taxon>
        <taxon>Strophariaceae</taxon>
        <taxon>Agrocybe</taxon>
    </lineage>
</organism>
<evidence type="ECO:0000313" key="3">
    <source>
        <dbReference type="Proteomes" id="UP001148786"/>
    </source>
</evidence>
<keyword evidence="1" id="KW-0732">Signal</keyword>
<accession>A0A9W8MQV9</accession>
<dbReference type="Pfam" id="PF18758">
    <property type="entry name" value="KDZ"/>
    <property type="match status" value="1"/>
</dbReference>
<sequence length="240" mass="27502">MFALFAIAGIFLAVCQHGHVLVICDMIRSGELMKYPLAVVNRLMDDFGPDICLGYDIMCAFSTTLAKSSLGQKTVAFCLGGVVPAFHSHAHNRGCQVQWHPVFVDGVGLEDFKECERTFCRLNELASVTWLTMPFHHQQHIDEHLHFHDLDKNAGLGNFIFQNYHQALEKIEIDSPRLAALSNRLRITGKDYEHYLDSEQKYLAGLRKEPEAVQHVADYMELLFKLDELKYFFPFQHPFL</sequence>
<dbReference type="AlphaFoldDB" id="A0A9W8MQV9"/>
<dbReference type="Proteomes" id="UP001148786">
    <property type="component" value="Unassembled WGS sequence"/>
</dbReference>
<dbReference type="PANTHER" id="PTHR33096:SF1">
    <property type="entry name" value="CXC1-LIKE CYSTEINE CLUSTER ASSOCIATED WITH KDZ TRANSPOSASES DOMAIN-CONTAINING PROTEIN"/>
    <property type="match status" value="1"/>
</dbReference>
<feature type="signal peptide" evidence="1">
    <location>
        <begin position="1"/>
        <end position="17"/>
    </location>
</feature>
<evidence type="ECO:0000313" key="2">
    <source>
        <dbReference type="EMBL" id="KAJ3481525.1"/>
    </source>
</evidence>
<dbReference type="PANTHER" id="PTHR33096">
    <property type="entry name" value="CXC2 DOMAIN-CONTAINING PROTEIN"/>
    <property type="match status" value="1"/>
</dbReference>
<gene>
    <name evidence="2" type="ORF">NLJ89_g12204</name>
</gene>
<dbReference type="OrthoDB" id="3251205at2759"/>
<reference evidence="2" key="1">
    <citation type="submission" date="2022-07" db="EMBL/GenBank/DDBJ databases">
        <title>Genome Sequence of Agrocybe chaxingu.</title>
        <authorList>
            <person name="Buettner E."/>
        </authorList>
    </citation>
    <scope>NUCLEOTIDE SEQUENCE</scope>
    <source>
        <strain evidence="2">MP-N11</strain>
    </source>
</reference>
<comment type="caution">
    <text evidence="2">The sequence shown here is derived from an EMBL/GenBank/DDBJ whole genome shotgun (WGS) entry which is preliminary data.</text>
</comment>
<evidence type="ECO:0000256" key="1">
    <source>
        <dbReference type="SAM" id="SignalP"/>
    </source>
</evidence>
<dbReference type="InterPro" id="IPR040521">
    <property type="entry name" value="KDZ"/>
</dbReference>
<name>A0A9W8MQV9_9AGAR</name>
<keyword evidence="3" id="KW-1185">Reference proteome</keyword>
<protein>
    <submittedName>
        <fullName evidence="2">Uncharacterized protein</fullName>
    </submittedName>
</protein>
<proteinExistence type="predicted"/>
<dbReference type="EMBL" id="JANKHO010003707">
    <property type="protein sequence ID" value="KAJ3481525.1"/>
    <property type="molecule type" value="Genomic_DNA"/>
</dbReference>